<protein>
    <submittedName>
        <fullName evidence="2">Uncharacterized protein</fullName>
    </submittedName>
</protein>
<accession>A0A1M6R5S1</accession>
<feature type="coiled-coil region" evidence="1">
    <location>
        <begin position="373"/>
        <end position="400"/>
    </location>
</feature>
<evidence type="ECO:0000313" key="3">
    <source>
        <dbReference type="Proteomes" id="UP000184301"/>
    </source>
</evidence>
<proteinExistence type="predicted"/>
<keyword evidence="1" id="KW-0175">Coiled coil</keyword>
<dbReference type="EMBL" id="FQZY01000040">
    <property type="protein sequence ID" value="SHK27750.1"/>
    <property type="molecule type" value="Genomic_DNA"/>
</dbReference>
<organism evidence="2 3">
    <name type="scientific">Hespellia stercorisuis DSM 15480</name>
    <dbReference type="NCBI Taxonomy" id="1121950"/>
    <lineage>
        <taxon>Bacteria</taxon>
        <taxon>Bacillati</taxon>
        <taxon>Bacillota</taxon>
        <taxon>Clostridia</taxon>
        <taxon>Lachnospirales</taxon>
        <taxon>Lachnospiraceae</taxon>
        <taxon>Hespellia</taxon>
    </lineage>
</organism>
<gene>
    <name evidence="2" type="ORF">SAMN02745243_02605</name>
</gene>
<evidence type="ECO:0000313" key="2">
    <source>
        <dbReference type="EMBL" id="SHK27750.1"/>
    </source>
</evidence>
<evidence type="ECO:0000256" key="1">
    <source>
        <dbReference type="SAM" id="Coils"/>
    </source>
</evidence>
<sequence>MGGKNPGRNYQRNMLYLKEKISPCVWVNVHLNIEVSGTFMTVSRSGKDIIMKKNKNSFFEALYSNLSANFADPGNLLDEINSSEVESKVPLRLRILAEGFSRKMTGDQVNEVLAEENCDTLYARSFFEATILYALDHGMDYEQWKKFYANCQSYTSEIENRSQYFPGGKITLQQLKEYVSDNSTETMETVMLTRWMETELKETESEEDFHNFVKNNREKFSTVREKSRYYFCKYLYLYIEEKCESYYESCAKSDQQRLQYGNMLDKTERGALERFALEELSFLKPLTKLKKDAEKAKNNMSVEEKREYIENTALTPGGIFDEFNYFYFGYVSADWMEVLFELYGSFDEWPEPLRIKVAHSMNLCGMEPDEEEKIQALKTLREMEEKQRKKEEALDDAYQRNDSESKKLYQQGRVGEDYFREFITGGRDINRSTLICFLLFVKMRMQLSEENKITMNRLNRILLNCKFLQLKPDNDFDQFVIRFLRSQEPMEILEEEVEKQVVQGKNFYLYKVYNEAYCHQKELLEYLI</sequence>
<dbReference type="Proteomes" id="UP000184301">
    <property type="component" value="Unassembled WGS sequence"/>
</dbReference>
<dbReference type="AlphaFoldDB" id="A0A1M6R5S1"/>
<keyword evidence="3" id="KW-1185">Reference proteome</keyword>
<name>A0A1M6R5S1_9FIRM</name>
<reference evidence="2 3" key="1">
    <citation type="submission" date="2016-11" db="EMBL/GenBank/DDBJ databases">
        <authorList>
            <person name="Jaros S."/>
            <person name="Januszkiewicz K."/>
            <person name="Wedrychowicz H."/>
        </authorList>
    </citation>
    <scope>NUCLEOTIDE SEQUENCE [LARGE SCALE GENOMIC DNA]</scope>
    <source>
        <strain evidence="2 3">DSM 15480</strain>
    </source>
</reference>